<organism evidence="7 8">
    <name type="scientific">Imshaugia aleurites</name>
    <dbReference type="NCBI Taxonomy" id="172621"/>
    <lineage>
        <taxon>Eukaryota</taxon>
        <taxon>Fungi</taxon>
        <taxon>Dikarya</taxon>
        <taxon>Ascomycota</taxon>
        <taxon>Pezizomycotina</taxon>
        <taxon>Lecanoromycetes</taxon>
        <taxon>OSLEUM clade</taxon>
        <taxon>Lecanoromycetidae</taxon>
        <taxon>Lecanorales</taxon>
        <taxon>Lecanorineae</taxon>
        <taxon>Parmeliaceae</taxon>
        <taxon>Imshaugia</taxon>
    </lineage>
</organism>
<feature type="region of interest" description="Disordered" evidence="5">
    <location>
        <begin position="279"/>
        <end position="314"/>
    </location>
</feature>
<feature type="compositionally biased region" description="Basic and acidic residues" evidence="5">
    <location>
        <begin position="523"/>
        <end position="534"/>
    </location>
</feature>
<reference evidence="7" key="1">
    <citation type="submission" date="2021-03" db="EMBL/GenBank/DDBJ databases">
        <authorList>
            <person name="Tagirdzhanova G."/>
        </authorList>
    </citation>
    <scope>NUCLEOTIDE SEQUENCE</scope>
</reference>
<dbReference type="PROSITE" id="PS50103">
    <property type="entry name" value="ZF_C3H1"/>
    <property type="match status" value="1"/>
</dbReference>
<evidence type="ECO:0000313" key="8">
    <source>
        <dbReference type="Proteomes" id="UP000664534"/>
    </source>
</evidence>
<feature type="compositionally biased region" description="Basic and acidic residues" evidence="5">
    <location>
        <begin position="341"/>
        <end position="357"/>
    </location>
</feature>
<dbReference type="SUPFAM" id="SSF90229">
    <property type="entry name" value="CCCH zinc finger"/>
    <property type="match status" value="1"/>
</dbReference>
<dbReference type="OrthoDB" id="5333304at2759"/>
<dbReference type="InterPro" id="IPR041367">
    <property type="entry name" value="Znf-CCCH_4"/>
</dbReference>
<keyword evidence="1 4" id="KW-0479">Metal-binding</keyword>
<dbReference type="EMBL" id="CAJPDT010000044">
    <property type="protein sequence ID" value="CAF9926820.1"/>
    <property type="molecule type" value="Genomic_DNA"/>
</dbReference>
<sequence>MASAVADRNGFSYTENEEFVEYEKLIKLRNDVFANNHPSLKLPKQSDVLGNPFSASGPLPLPPVSSLQMTNGNHPPSQASNAKSSLTANSHITKPLPNPSRPKSPNNLKVPTPAPASSGLDPIFLIKSDVLVRAEIQQKRQRIERVLEEQIHQRKRQKMLEQEALPDFNATEVLRKAQELVKPIKMHGSSRVNGAASSSDSFDEKTFYSSQVESTTTEEADESHKWRPHRICNFFLKGEHCRYGDACTFSHDPKLKQKLEADGSQNMDLDSVNADEQTTIRPDRFPVHASTNAPISHPPPKESTAVAPTSQSERMMQERIAQLEAELANRSQNEQQARSDATVRQHAKEMNESREDSAYSPPGPDEFGRDVGLREVETRQPAAKKRPPPGHDQPSARDFAVRNDRSPSPLPNNVRVVRNHIMSPVAPQPSRVSPLAMAKVPQVSQVQRSHGEQPRLSRASNAEATSAGQSPKASLQPLSSRKRRRGVDPQEHTRNVVPRREMGSPDIRIKDEPISPPPFGNAVEKRQIRPRQEASRQVYIDTAAPQYREQEPIIYQPRVGERPAYGQPSDDRGPLTPLARRVVSRNGQRYIPNEEQDLRRVVTARQLRAPMSPAPHHVQYSASQPRTTRAASQVHISPTAQPMSQQYRASVQPASATYVSHDNSPSPPLRRMQASPFGRNTIAMAPPPRRIMIDQWGRECIEVPVNAGRQVSVGPIASRSQYDPHYEQSAPQSVRRPQLVSVDDEGQYGRRIPSPTSPPFFEYPQQRNTRVVESNSRSMPYADSYVARNESTHPAEYPEARLPAHYAEVPEARNGMIRMQSARPVEMQYEVPREQLTRMQSVRPQQPRIVQLGERAEARPQVSRQVSVFADDGPMRPGSYVVDERPRYQYANPGQGRGYAEEIADDGGIYEAPGSAGRRQLLR</sequence>
<feature type="region of interest" description="Disordered" evidence="5">
    <location>
        <begin position="611"/>
        <end position="645"/>
    </location>
</feature>
<dbReference type="SMART" id="SM00356">
    <property type="entry name" value="ZnF_C3H1"/>
    <property type="match status" value="1"/>
</dbReference>
<evidence type="ECO:0000256" key="5">
    <source>
        <dbReference type="SAM" id="MobiDB-lite"/>
    </source>
</evidence>
<feature type="compositionally biased region" description="Polar residues" evidence="5">
    <location>
        <begin position="620"/>
        <end position="645"/>
    </location>
</feature>
<proteinExistence type="predicted"/>
<evidence type="ECO:0000256" key="1">
    <source>
        <dbReference type="ARBA" id="ARBA00022723"/>
    </source>
</evidence>
<feature type="compositionally biased region" description="Polar residues" evidence="5">
    <location>
        <begin position="329"/>
        <end position="339"/>
    </location>
</feature>
<feature type="compositionally biased region" description="Basic and acidic residues" evidence="5">
    <location>
        <begin position="366"/>
        <end position="378"/>
    </location>
</feature>
<dbReference type="Pfam" id="PF18044">
    <property type="entry name" value="zf-CCCH_4"/>
    <property type="match status" value="1"/>
</dbReference>
<gene>
    <name evidence="7" type="ORF">IMSHALPRED_007061</name>
</gene>
<name>A0A8H3FN28_9LECA</name>
<feature type="zinc finger region" description="C3H1-type" evidence="4">
    <location>
        <begin position="226"/>
        <end position="254"/>
    </location>
</feature>
<evidence type="ECO:0000256" key="2">
    <source>
        <dbReference type="ARBA" id="ARBA00022771"/>
    </source>
</evidence>
<dbReference type="InterPro" id="IPR036855">
    <property type="entry name" value="Znf_CCCH_sf"/>
</dbReference>
<protein>
    <recommendedName>
        <fullName evidence="6">C3H1-type domain-containing protein</fullName>
    </recommendedName>
</protein>
<feature type="region of interest" description="Disordered" evidence="5">
    <location>
        <begin position="329"/>
        <end position="534"/>
    </location>
</feature>
<accession>A0A8H3FN28</accession>
<feature type="region of interest" description="Disordered" evidence="5">
    <location>
        <begin position="51"/>
        <end position="115"/>
    </location>
</feature>
<keyword evidence="2 4" id="KW-0863">Zinc-finger</keyword>
<feature type="compositionally biased region" description="Polar residues" evidence="5">
    <location>
        <begin position="68"/>
        <end position="92"/>
    </location>
</feature>
<evidence type="ECO:0000256" key="3">
    <source>
        <dbReference type="ARBA" id="ARBA00022833"/>
    </source>
</evidence>
<dbReference type="AlphaFoldDB" id="A0A8H3FN28"/>
<evidence type="ECO:0000256" key="4">
    <source>
        <dbReference type="PROSITE-ProRule" id="PRU00723"/>
    </source>
</evidence>
<dbReference type="Proteomes" id="UP000664534">
    <property type="component" value="Unassembled WGS sequence"/>
</dbReference>
<feature type="compositionally biased region" description="Polar residues" evidence="5">
    <location>
        <begin position="458"/>
        <end position="479"/>
    </location>
</feature>
<keyword evidence="3 4" id="KW-0862">Zinc</keyword>
<evidence type="ECO:0000313" key="7">
    <source>
        <dbReference type="EMBL" id="CAF9926820.1"/>
    </source>
</evidence>
<keyword evidence="8" id="KW-1185">Reference proteome</keyword>
<comment type="caution">
    <text evidence="7">The sequence shown here is derived from an EMBL/GenBank/DDBJ whole genome shotgun (WGS) entry which is preliminary data.</text>
</comment>
<dbReference type="InterPro" id="IPR000571">
    <property type="entry name" value="Znf_CCCH"/>
</dbReference>
<evidence type="ECO:0000259" key="6">
    <source>
        <dbReference type="PROSITE" id="PS50103"/>
    </source>
</evidence>
<dbReference type="Gene3D" id="4.10.1000.10">
    <property type="entry name" value="Zinc finger, CCCH-type"/>
    <property type="match status" value="1"/>
</dbReference>
<feature type="compositionally biased region" description="Basic and acidic residues" evidence="5">
    <location>
        <begin position="486"/>
        <end position="513"/>
    </location>
</feature>
<feature type="domain" description="C3H1-type" evidence="6">
    <location>
        <begin position="226"/>
        <end position="254"/>
    </location>
</feature>
<dbReference type="GO" id="GO:0008270">
    <property type="term" value="F:zinc ion binding"/>
    <property type="evidence" value="ECO:0007669"/>
    <property type="project" value="UniProtKB-KW"/>
</dbReference>